<evidence type="ECO:0000256" key="1">
    <source>
        <dbReference type="ARBA" id="ARBA00004475"/>
    </source>
</evidence>
<sequence>MPPSSPLEPHPFSTRSQKWRPAVLSGVTRQGLAPFQPTCRFLFCALQVLQYQAGYIACAAIAVVYFVAVPLAGLSICCCRRRRRCGGRLKAYRRSLLCRCHVLMACLFLTTLVILPLKGVQQTVQQFAVPKEQVLSDLNSESPVSTVSHLAFSSVCHRISQEWATFLTLWATSGVTLMQRQAELEAALRARKPSITALLGDPRCTYCASAASRAQGLEPEANFRKVSSSRTWVLKLPGLHARVQTRSCSPCWGYVLRDLTAGPRRYLPCNDCLPALKEEVENAAQKVQSIADSFPVTDHTRPLAEALAKAENGSRPYLKEVAHYERCRWIAAVIACTVLLLIVCCNLLGLVCGAYGLAVRDDPSDYDGRGEAGAKLLITGVCFSFLFSWLLMLLVFGTFITGGNVRTVLCKPWASQEVYQFIDTPGNLPPSMNISWRLGLKEDLNVTTAYQQCKNGAGLWEVLQLEGSYSLNEHLKVEKVSGREQCWGLARYGDFCCISPQLHKSVVRTNMDGLALDLERLSNLQVGGRIGSSLLPWAPREESAAAASSLHSHPCFPANLAYGCSLQSVTWCGNSAPCRLCPFPPVAWLAFPGAAGLSRKAPACLTEVLPHSAKITRLRGSFSPLLQLAEDVASCQPVSTALDSARVILCDRIVDPWNAFWFSLGSCTFFLIPSIFFSIKTVQHFRPVRHRLISTGSEETCPFHIPRVTSLRL</sequence>
<comment type="subcellular location">
    <subcellularLocation>
        <location evidence="1">Cell projection</location>
        <location evidence="1">Microvillus membrane</location>
        <topology evidence="1">Multi-pass membrane protein</topology>
    </subcellularLocation>
</comment>
<dbReference type="PANTHER" id="PTHR22730">
    <property type="entry name" value="PROMININ PROM PROTEIN"/>
    <property type="match status" value="1"/>
</dbReference>
<feature type="transmembrane region" description="Helical" evidence="7">
    <location>
        <begin position="329"/>
        <end position="355"/>
    </location>
</feature>
<evidence type="ECO:0000256" key="4">
    <source>
        <dbReference type="ARBA" id="ARBA00022989"/>
    </source>
</evidence>
<organism evidence="8 9">
    <name type="scientific">Varanus komodoensis</name>
    <name type="common">Komodo dragon</name>
    <dbReference type="NCBI Taxonomy" id="61221"/>
    <lineage>
        <taxon>Eukaryota</taxon>
        <taxon>Metazoa</taxon>
        <taxon>Chordata</taxon>
        <taxon>Craniata</taxon>
        <taxon>Vertebrata</taxon>
        <taxon>Euteleostomi</taxon>
        <taxon>Lepidosauria</taxon>
        <taxon>Squamata</taxon>
        <taxon>Bifurcata</taxon>
        <taxon>Unidentata</taxon>
        <taxon>Episquamata</taxon>
        <taxon>Toxicofera</taxon>
        <taxon>Anguimorpha</taxon>
        <taxon>Paleoanguimorpha</taxon>
        <taxon>Varanoidea</taxon>
        <taxon>Varanidae</taxon>
        <taxon>Varanus</taxon>
    </lineage>
</organism>
<feature type="transmembrane region" description="Helical" evidence="7">
    <location>
        <begin position="53"/>
        <end position="76"/>
    </location>
</feature>
<keyword evidence="3 7" id="KW-0812">Transmembrane</keyword>
<proteinExistence type="inferred from homology"/>
<dbReference type="InterPro" id="IPR008795">
    <property type="entry name" value="Prominin"/>
</dbReference>
<dbReference type="GO" id="GO:0005929">
    <property type="term" value="C:cilium"/>
    <property type="evidence" value="ECO:0007669"/>
    <property type="project" value="TreeGrafter"/>
</dbReference>
<dbReference type="OMA" id="ASTQQCH"/>
<reference evidence="8" key="1">
    <citation type="submission" date="2025-08" db="UniProtKB">
        <authorList>
            <consortium name="Ensembl"/>
        </authorList>
    </citation>
    <scope>IDENTIFICATION</scope>
</reference>
<feature type="transmembrane region" description="Helical" evidence="7">
    <location>
        <begin position="376"/>
        <end position="400"/>
    </location>
</feature>
<dbReference type="GO" id="GO:0009986">
    <property type="term" value="C:cell surface"/>
    <property type="evidence" value="ECO:0007669"/>
    <property type="project" value="TreeGrafter"/>
</dbReference>
<dbReference type="Pfam" id="PF05478">
    <property type="entry name" value="Prominin"/>
    <property type="match status" value="3"/>
</dbReference>
<keyword evidence="5 7" id="KW-0472">Membrane</keyword>
<evidence type="ECO:0000256" key="2">
    <source>
        <dbReference type="ARBA" id="ARBA00006058"/>
    </source>
</evidence>
<feature type="transmembrane region" description="Helical" evidence="7">
    <location>
        <begin position="96"/>
        <end position="117"/>
    </location>
</feature>
<dbReference type="GO" id="GO:0015485">
    <property type="term" value="F:cholesterol binding"/>
    <property type="evidence" value="ECO:0007669"/>
    <property type="project" value="TreeGrafter"/>
</dbReference>
<keyword evidence="9" id="KW-1185">Reference proteome</keyword>
<dbReference type="AlphaFoldDB" id="A0A8D2LGK9"/>
<protein>
    <submittedName>
        <fullName evidence="8">Prominin 2</fullName>
    </submittedName>
</protein>
<dbReference type="GO" id="GO:0016324">
    <property type="term" value="C:apical plasma membrane"/>
    <property type="evidence" value="ECO:0007669"/>
    <property type="project" value="TreeGrafter"/>
</dbReference>
<comment type="similarity">
    <text evidence="2">Belongs to the prominin family.</text>
</comment>
<dbReference type="PANTHER" id="PTHR22730:SF6">
    <property type="entry name" value="PROMININ-2"/>
    <property type="match status" value="1"/>
</dbReference>
<keyword evidence="4 7" id="KW-1133">Transmembrane helix</keyword>
<evidence type="ECO:0000256" key="5">
    <source>
        <dbReference type="ARBA" id="ARBA00023136"/>
    </source>
</evidence>
<keyword evidence="6" id="KW-0325">Glycoprotein</keyword>
<dbReference type="GO" id="GO:0031528">
    <property type="term" value="C:microvillus membrane"/>
    <property type="evidence" value="ECO:0007669"/>
    <property type="project" value="UniProtKB-SubCell"/>
</dbReference>
<evidence type="ECO:0000256" key="3">
    <source>
        <dbReference type="ARBA" id="ARBA00022692"/>
    </source>
</evidence>
<accession>A0A8D2LGK9</accession>
<dbReference type="GO" id="GO:0071914">
    <property type="term" value="C:prominosome"/>
    <property type="evidence" value="ECO:0007669"/>
    <property type="project" value="TreeGrafter"/>
</dbReference>
<dbReference type="Ensembl" id="ENSVKKT00000022832.1">
    <property type="protein sequence ID" value="ENSVKKP00000022278.1"/>
    <property type="gene ID" value="ENSVKKG00000014863.1"/>
</dbReference>
<evidence type="ECO:0000256" key="6">
    <source>
        <dbReference type="ARBA" id="ARBA00023180"/>
    </source>
</evidence>
<feature type="transmembrane region" description="Helical" evidence="7">
    <location>
        <begin position="659"/>
        <end position="679"/>
    </location>
</feature>
<reference evidence="8" key="2">
    <citation type="submission" date="2025-09" db="UniProtKB">
        <authorList>
            <consortium name="Ensembl"/>
        </authorList>
    </citation>
    <scope>IDENTIFICATION</scope>
</reference>
<name>A0A8D2LGK9_VARKO</name>
<evidence type="ECO:0000313" key="9">
    <source>
        <dbReference type="Proteomes" id="UP000694545"/>
    </source>
</evidence>
<evidence type="ECO:0000256" key="7">
    <source>
        <dbReference type="SAM" id="Phobius"/>
    </source>
</evidence>
<evidence type="ECO:0000313" key="8">
    <source>
        <dbReference type="Ensembl" id="ENSVKKP00000022278.1"/>
    </source>
</evidence>
<dbReference type="Proteomes" id="UP000694545">
    <property type="component" value="Unplaced"/>
</dbReference>